<dbReference type="EMBL" id="FPCJ01000001">
    <property type="protein sequence ID" value="SFV29278.1"/>
    <property type="molecule type" value="Genomic_DNA"/>
</dbReference>
<evidence type="ECO:0000256" key="1">
    <source>
        <dbReference type="ARBA" id="ARBA00022801"/>
    </source>
</evidence>
<dbReference type="GO" id="GO:0008236">
    <property type="term" value="F:serine-type peptidase activity"/>
    <property type="evidence" value="ECO:0007669"/>
    <property type="project" value="InterPro"/>
</dbReference>
<name>A0A1I7N3P6_9BACT</name>
<dbReference type="Proteomes" id="UP000199537">
    <property type="component" value="Unassembled WGS sequence"/>
</dbReference>
<evidence type="ECO:0000259" key="3">
    <source>
        <dbReference type="Pfam" id="PF00326"/>
    </source>
</evidence>
<reference evidence="6" key="1">
    <citation type="submission" date="2016-10" db="EMBL/GenBank/DDBJ databases">
        <authorList>
            <person name="Varghese N."/>
            <person name="Submissions S."/>
        </authorList>
    </citation>
    <scope>NUCLEOTIDE SEQUENCE [LARGE SCALE GENOMIC DNA]</scope>
    <source>
        <strain evidence="6">DSM 14807</strain>
    </source>
</reference>
<proteinExistence type="predicted"/>
<accession>A0A1I7N3P6</accession>
<dbReference type="PROSITE" id="PS00337">
    <property type="entry name" value="BETA_LACTAMASE_D"/>
    <property type="match status" value="1"/>
</dbReference>
<evidence type="ECO:0000313" key="6">
    <source>
        <dbReference type="Proteomes" id="UP000199537"/>
    </source>
</evidence>
<dbReference type="SUPFAM" id="SSF82171">
    <property type="entry name" value="DPP6 N-terminal domain-like"/>
    <property type="match status" value="1"/>
</dbReference>
<organism evidence="5 6">
    <name type="scientific">Thermoflavifilum thermophilum</name>
    <dbReference type="NCBI Taxonomy" id="1393122"/>
    <lineage>
        <taxon>Bacteria</taxon>
        <taxon>Pseudomonadati</taxon>
        <taxon>Bacteroidota</taxon>
        <taxon>Chitinophagia</taxon>
        <taxon>Chitinophagales</taxon>
        <taxon>Chitinophagaceae</taxon>
        <taxon>Thermoflavifilum</taxon>
    </lineage>
</organism>
<sequence length="759" mass="87951">MNISHSFSRMYWYSMLVMCGMTAINFSCTSTRYLSKSTYQRAEQFERDSIARKVYHLQVVPHWYQHDSAFWFVTNTRSGERFFKVLIKDTSVSPLFDQSRLSDSLSSVLHKHVDSAHLPIQIVQITSDHGVFFRMDSSLFHLNLSDYSLSKVLTRNHSDPYIAYSPDSNWIAFHKEGNLFLVSTVTHDTIQLSFDGNDQYTYASYYGWSDIMYGENGKRPDHFTVKWSPDSRYLFTQICDTRSAKKMYLLNWSVDSLYRAQLMSYYRGSPGDTDVVKYIPVIFDIDHRKLIHVKLPPIPHFIGIDLTWTRNGDHLYGTYYHRGYKKLDFIDVNASTGDVRVVCSDSSDTYVENNFIFRYLENKQIAFFSSERTGWKQLYEVQWNTGKIIPVTRGNFVVKELLRIDTVHEILYFTASGREKGVNPYDDFLYSIHFDGTQMKCLTPESAHHEIYIPSRGDYFVDNYSTPTQPTISVLRRLEDGAIIMPLGKADISDLLAMGWHFPQIFTTIARDGKTILYGALWKPTHFNPHHKYPIIDDSYTGPQTFVFPRSFTQAIFNPDQSLAECGFIVMKVDGLGTAGRSKAFHNWSYRHMGDNLLDHVLSIRQLADRYHWIDTTRIGIFGHSAGGYDAAHALMRFPGFYKVAVAESGDHDWRMEKAWWPEMYVGWPVDSIYAQQSNITLASHMEGKLLLIHGGIDENVNPASTFKLAHALIKAGKYFDMLIIPDVRHGYPPPFYQYVEKKMWNYFIENLLKREPLE</sequence>
<dbReference type="GO" id="GO:0008800">
    <property type="term" value="F:beta-lactamase activity"/>
    <property type="evidence" value="ECO:0007669"/>
    <property type="project" value="InterPro"/>
</dbReference>
<keyword evidence="2" id="KW-0046">Antibiotic resistance</keyword>
<dbReference type="RefSeq" id="WP_092457305.1">
    <property type="nucleotide sequence ID" value="NZ_FPCJ01000001.1"/>
</dbReference>
<dbReference type="SUPFAM" id="SSF53474">
    <property type="entry name" value="alpha/beta-Hydrolases"/>
    <property type="match status" value="1"/>
</dbReference>
<feature type="domain" description="Dipeptidylpeptidase IV N-terminal" evidence="4">
    <location>
        <begin position="143"/>
        <end position="470"/>
    </location>
</feature>
<dbReference type="GO" id="GO:0046677">
    <property type="term" value="P:response to antibiotic"/>
    <property type="evidence" value="ECO:0007669"/>
    <property type="project" value="UniProtKB-KW"/>
</dbReference>
<feature type="domain" description="Peptidase S9 prolyl oligopeptidase catalytic" evidence="3">
    <location>
        <begin position="561"/>
        <end position="752"/>
    </location>
</feature>
<dbReference type="PANTHER" id="PTHR11731">
    <property type="entry name" value="PROTEASE FAMILY S9B,C DIPEPTIDYL-PEPTIDASE IV-RELATED"/>
    <property type="match status" value="1"/>
</dbReference>
<dbReference type="InterPro" id="IPR002469">
    <property type="entry name" value="Peptidase_S9B_N"/>
</dbReference>
<dbReference type="Gene3D" id="2.140.10.30">
    <property type="entry name" value="Dipeptidylpeptidase IV, N-terminal domain"/>
    <property type="match status" value="1"/>
</dbReference>
<dbReference type="InterPro" id="IPR002137">
    <property type="entry name" value="Beta-lactam_class-D_AS"/>
</dbReference>
<evidence type="ECO:0000313" key="5">
    <source>
        <dbReference type="EMBL" id="SFV29278.1"/>
    </source>
</evidence>
<dbReference type="AlphaFoldDB" id="A0A1I7N3P6"/>
<dbReference type="GO" id="GO:0017001">
    <property type="term" value="P:antibiotic catabolic process"/>
    <property type="evidence" value="ECO:0007669"/>
    <property type="project" value="InterPro"/>
</dbReference>
<dbReference type="OrthoDB" id="9812921at2"/>
<dbReference type="InterPro" id="IPR050278">
    <property type="entry name" value="Serine_Prot_S9B/DPPIV"/>
</dbReference>
<gene>
    <name evidence="5" type="ORF">SAMN05660895_0518</name>
</gene>
<dbReference type="PANTHER" id="PTHR11731:SF118">
    <property type="entry name" value="BLR1971 PROTEIN"/>
    <property type="match status" value="1"/>
</dbReference>
<dbReference type="InterPro" id="IPR001375">
    <property type="entry name" value="Peptidase_S9_cat"/>
</dbReference>
<protein>
    <submittedName>
        <fullName evidence="5">Dipeptidyl-peptidase-4</fullName>
    </submittedName>
</protein>
<keyword evidence="1" id="KW-0378">Hydrolase</keyword>
<dbReference type="Pfam" id="PF00326">
    <property type="entry name" value="Peptidase_S9"/>
    <property type="match status" value="1"/>
</dbReference>
<dbReference type="Gene3D" id="3.40.50.1820">
    <property type="entry name" value="alpha/beta hydrolase"/>
    <property type="match status" value="1"/>
</dbReference>
<evidence type="ECO:0000256" key="2">
    <source>
        <dbReference type="ARBA" id="ARBA00023251"/>
    </source>
</evidence>
<keyword evidence="6" id="KW-1185">Reference proteome</keyword>
<dbReference type="InterPro" id="IPR029058">
    <property type="entry name" value="AB_hydrolase_fold"/>
</dbReference>
<dbReference type="GO" id="GO:0006508">
    <property type="term" value="P:proteolysis"/>
    <property type="evidence" value="ECO:0007669"/>
    <property type="project" value="InterPro"/>
</dbReference>
<evidence type="ECO:0000259" key="4">
    <source>
        <dbReference type="Pfam" id="PF00930"/>
    </source>
</evidence>
<dbReference type="STRING" id="1393122.SAMN05660895_0518"/>
<dbReference type="Pfam" id="PF00930">
    <property type="entry name" value="DPPIV_N"/>
    <property type="match status" value="1"/>
</dbReference>